<evidence type="ECO:0000313" key="3">
    <source>
        <dbReference type="Proteomes" id="UP001154078"/>
    </source>
</evidence>
<protein>
    <submittedName>
        <fullName evidence="2">Uncharacterized protein</fullName>
    </submittedName>
</protein>
<organism evidence="2 3">
    <name type="scientific">Brassicogethes aeneus</name>
    <name type="common">Rape pollen beetle</name>
    <name type="synonym">Meligethes aeneus</name>
    <dbReference type="NCBI Taxonomy" id="1431903"/>
    <lineage>
        <taxon>Eukaryota</taxon>
        <taxon>Metazoa</taxon>
        <taxon>Ecdysozoa</taxon>
        <taxon>Arthropoda</taxon>
        <taxon>Hexapoda</taxon>
        <taxon>Insecta</taxon>
        <taxon>Pterygota</taxon>
        <taxon>Neoptera</taxon>
        <taxon>Endopterygota</taxon>
        <taxon>Coleoptera</taxon>
        <taxon>Polyphaga</taxon>
        <taxon>Cucujiformia</taxon>
        <taxon>Nitidulidae</taxon>
        <taxon>Meligethinae</taxon>
        <taxon>Brassicogethes</taxon>
    </lineage>
</organism>
<feature type="region of interest" description="Disordered" evidence="1">
    <location>
        <begin position="1"/>
        <end position="20"/>
    </location>
</feature>
<dbReference type="OrthoDB" id="5371837at2759"/>
<proteinExistence type="predicted"/>
<name>A0A9P0B2F2_BRAAE</name>
<evidence type="ECO:0000313" key="2">
    <source>
        <dbReference type="EMBL" id="CAH0553673.1"/>
    </source>
</evidence>
<dbReference type="Proteomes" id="UP001154078">
    <property type="component" value="Chromosome 3"/>
</dbReference>
<evidence type="ECO:0000256" key="1">
    <source>
        <dbReference type="SAM" id="MobiDB-lite"/>
    </source>
</evidence>
<reference evidence="2" key="1">
    <citation type="submission" date="2021-12" db="EMBL/GenBank/DDBJ databases">
        <authorList>
            <person name="King R."/>
        </authorList>
    </citation>
    <scope>NUCLEOTIDE SEQUENCE</scope>
</reference>
<keyword evidence="3" id="KW-1185">Reference proteome</keyword>
<sequence>MEAVNGVSEGERGAPPPPSPLTGCYLLIVVGEPHSAEHKDIILQRVAKEDLKCLKINTPKAKIIDFGDQIQKLE</sequence>
<accession>A0A9P0B2F2</accession>
<dbReference type="EMBL" id="OV121134">
    <property type="protein sequence ID" value="CAH0553673.1"/>
    <property type="molecule type" value="Genomic_DNA"/>
</dbReference>
<gene>
    <name evidence="2" type="ORF">MELIAE_LOCUS5604</name>
</gene>
<dbReference type="AlphaFoldDB" id="A0A9P0B2F2"/>